<organism evidence="2 3">
    <name type="scientific">Thalassococcus arenae</name>
    <dbReference type="NCBI Taxonomy" id="2851652"/>
    <lineage>
        <taxon>Bacteria</taxon>
        <taxon>Pseudomonadati</taxon>
        <taxon>Pseudomonadota</taxon>
        <taxon>Alphaproteobacteria</taxon>
        <taxon>Rhodobacterales</taxon>
        <taxon>Roseobacteraceae</taxon>
        <taxon>Thalassococcus</taxon>
    </lineage>
</organism>
<dbReference type="InterPro" id="IPR024624">
    <property type="entry name" value="Pyridox_Oxase_Alr4036_FMN-bd"/>
</dbReference>
<evidence type="ECO:0000313" key="3">
    <source>
        <dbReference type="Proteomes" id="UP001166293"/>
    </source>
</evidence>
<evidence type="ECO:0000259" key="1">
    <source>
        <dbReference type="Pfam" id="PF12766"/>
    </source>
</evidence>
<dbReference type="Pfam" id="PF12766">
    <property type="entry name" value="Pyridox_oxase_2"/>
    <property type="match status" value="1"/>
</dbReference>
<evidence type="ECO:0000313" key="2">
    <source>
        <dbReference type="EMBL" id="MBV2359254.1"/>
    </source>
</evidence>
<dbReference type="EMBL" id="JAHRWL010000001">
    <property type="protein sequence ID" value="MBV2359254.1"/>
    <property type="molecule type" value="Genomic_DNA"/>
</dbReference>
<reference evidence="2" key="1">
    <citation type="submission" date="2021-06" db="EMBL/GenBank/DDBJ databases">
        <title>Thalassococcus sp. CAU 1522 isolated from sea sand, Republic of Korea.</title>
        <authorList>
            <person name="Kim W."/>
        </authorList>
    </citation>
    <scope>NUCLEOTIDE SEQUENCE</scope>
    <source>
        <strain evidence="2">CAU 1522</strain>
    </source>
</reference>
<gene>
    <name evidence="2" type="ORF">KUH32_05690</name>
</gene>
<comment type="caution">
    <text evidence="2">The sequence shown here is derived from an EMBL/GenBank/DDBJ whole genome shotgun (WGS) entry which is preliminary data.</text>
</comment>
<name>A0ABS6N5G4_9RHOB</name>
<dbReference type="RefSeq" id="WP_217777076.1">
    <property type="nucleotide sequence ID" value="NZ_JAHRWL010000001.1"/>
</dbReference>
<proteinExistence type="predicted"/>
<sequence>MYPTPDALHAAAWRILARGVADRRHPARNPALATIGTDGPRVRTVVLRAWRDGIAEIHTDKATDKVAEITADPRVALHVWVPRARLQIRLTGTASLVFGDRMRWQAVPEGARQHYGGDTPPGQPIRAPGDFAAVPDPERFTVVDIACSAADILHLGDDFYRRVRSTRQGDAWRTAWVAP</sequence>
<dbReference type="Proteomes" id="UP001166293">
    <property type="component" value="Unassembled WGS sequence"/>
</dbReference>
<protein>
    <submittedName>
        <fullName evidence="2">Pyridoxamine 5'-phosphate oxidase family protein</fullName>
    </submittedName>
</protein>
<accession>A0ABS6N5G4</accession>
<feature type="domain" description="Pyridoxamine 5'-phosphate oxidase Alr4036 family FMN-binding" evidence="1">
    <location>
        <begin position="12"/>
        <end position="96"/>
    </location>
</feature>
<keyword evidence="3" id="KW-1185">Reference proteome</keyword>